<proteinExistence type="predicted"/>
<dbReference type="CDD" id="cd00167">
    <property type="entry name" value="SANT"/>
    <property type="match status" value="1"/>
</dbReference>
<comment type="caution">
    <text evidence="3">The sequence shown here is derived from an EMBL/GenBank/DDBJ whole genome shotgun (WGS) entry which is preliminary data.</text>
</comment>
<name>A0A9P6IJA5_9PEZI</name>
<feature type="compositionally biased region" description="Acidic residues" evidence="1">
    <location>
        <begin position="333"/>
        <end position="346"/>
    </location>
</feature>
<feature type="region of interest" description="Disordered" evidence="1">
    <location>
        <begin position="484"/>
        <end position="508"/>
    </location>
</feature>
<feature type="region of interest" description="Disordered" evidence="1">
    <location>
        <begin position="218"/>
        <end position="388"/>
    </location>
</feature>
<sequence length="508" mass="54837">MKGRKAGGSKPHHDVTIVKDTDDASSHTAVTIDSDSDASSTITLVDFFPGLTLDSDEAGDTSAESTDATSSQISSSADKPSTDGDSEACAKEKKSSDVNCLVVRKQRKKSKAAQSETESAESSTVESTSGEESTSEGVSSEASGSKPAMAESTTSGETSSAGDSQTDGASSSADASSSGDASSNAPSSNPGNWTPSEDALILSMKEGGETWASIGNAINRGKNEVKKRWHVVKANNANSTESGNDAKTETEKTEDSTEEKKPEAKTEEQKPETKAEKKQKKKAKQEQTTECTKKKTKEPKQKEAKEDAVVECTKAKTKEHKQRHKKAAKEEPAPEESESEEEDDENSSSSYRERINLLRDTESESDSSSSATSEDDADKPGYYERELVRQERYIRRHVHPALYPPKAAVPVRAPSPADKQQRRDDKVLAAVASRREATRWLEMQANFFNVTGRMVPLYAIKARCEAEEDRGKAAGVRSWASSVAGSHELLDPSERPEIPDDALLSDED</sequence>
<accession>A0A9P6IJA5</accession>
<feature type="compositionally biased region" description="Basic and acidic residues" evidence="1">
    <location>
        <begin position="488"/>
        <end position="498"/>
    </location>
</feature>
<organism evidence="3 4">
    <name type="scientific">Colletotrichum karsti</name>
    <dbReference type="NCBI Taxonomy" id="1095194"/>
    <lineage>
        <taxon>Eukaryota</taxon>
        <taxon>Fungi</taxon>
        <taxon>Dikarya</taxon>
        <taxon>Ascomycota</taxon>
        <taxon>Pezizomycotina</taxon>
        <taxon>Sordariomycetes</taxon>
        <taxon>Hypocreomycetidae</taxon>
        <taxon>Glomerellales</taxon>
        <taxon>Glomerellaceae</taxon>
        <taxon>Colletotrichum</taxon>
        <taxon>Colletotrichum boninense species complex</taxon>
    </lineage>
</organism>
<dbReference type="RefSeq" id="XP_038750736.1">
    <property type="nucleotide sequence ID" value="XM_038884144.1"/>
</dbReference>
<feature type="compositionally biased region" description="Basic residues" evidence="1">
    <location>
        <begin position="317"/>
        <end position="327"/>
    </location>
</feature>
<feature type="compositionally biased region" description="Acidic residues" evidence="1">
    <location>
        <begin position="499"/>
        <end position="508"/>
    </location>
</feature>
<feature type="compositionally biased region" description="Basic and acidic residues" evidence="1">
    <location>
        <begin position="244"/>
        <end position="276"/>
    </location>
</feature>
<reference evidence="3" key="1">
    <citation type="submission" date="2020-03" db="EMBL/GenBank/DDBJ databases">
        <authorList>
            <person name="He L."/>
        </authorList>
    </citation>
    <scope>NUCLEOTIDE SEQUENCE</scope>
    <source>
        <strain evidence="3">CkLH20</strain>
    </source>
</reference>
<feature type="region of interest" description="Disordered" evidence="1">
    <location>
        <begin position="1"/>
        <end position="37"/>
    </location>
</feature>
<evidence type="ECO:0000259" key="2">
    <source>
        <dbReference type="PROSITE" id="PS50090"/>
    </source>
</evidence>
<protein>
    <recommendedName>
        <fullName evidence="2">Myb-like domain-containing protein</fullName>
    </recommendedName>
</protein>
<dbReference type="SUPFAM" id="SSF46689">
    <property type="entry name" value="Homeodomain-like"/>
    <property type="match status" value="1"/>
</dbReference>
<dbReference type="AlphaFoldDB" id="A0A9P6IJA5"/>
<dbReference type="EMBL" id="JAATWM020000003">
    <property type="protein sequence ID" value="KAF9881275.1"/>
    <property type="molecule type" value="Genomic_DNA"/>
</dbReference>
<keyword evidence="4" id="KW-1185">Reference proteome</keyword>
<feature type="domain" description="Myb-like" evidence="2">
    <location>
        <begin position="185"/>
        <end position="233"/>
    </location>
</feature>
<feature type="region of interest" description="Disordered" evidence="1">
    <location>
        <begin position="403"/>
        <end position="426"/>
    </location>
</feature>
<feature type="compositionally biased region" description="Basic and acidic residues" evidence="1">
    <location>
        <begin position="351"/>
        <end position="362"/>
    </location>
</feature>
<evidence type="ECO:0000313" key="3">
    <source>
        <dbReference type="EMBL" id="KAF9881275.1"/>
    </source>
</evidence>
<dbReference type="InterPro" id="IPR009057">
    <property type="entry name" value="Homeodomain-like_sf"/>
</dbReference>
<evidence type="ECO:0000313" key="4">
    <source>
        <dbReference type="Proteomes" id="UP000781932"/>
    </source>
</evidence>
<feature type="compositionally biased region" description="Low complexity" evidence="1">
    <location>
        <begin position="115"/>
        <end position="191"/>
    </location>
</feature>
<dbReference type="OrthoDB" id="5154006at2759"/>
<reference evidence="3" key="2">
    <citation type="submission" date="2020-11" db="EMBL/GenBank/DDBJ databases">
        <title>Whole genome sequencing of Colletotrichum sp.</title>
        <authorList>
            <person name="Li H."/>
        </authorList>
    </citation>
    <scope>NUCLEOTIDE SEQUENCE</scope>
    <source>
        <strain evidence="3">CkLH20</strain>
    </source>
</reference>
<dbReference type="GeneID" id="62157218"/>
<gene>
    <name evidence="3" type="ORF">CkaCkLH20_01425</name>
</gene>
<feature type="compositionally biased region" description="Basic and acidic residues" evidence="1">
    <location>
        <begin position="284"/>
        <end position="316"/>
    </location>
</feature>
<feature type="compositionally biased region" description="Low complexity" evidence="1">
    <location>
        <begin position="60"/>
        <end position="78"/>
    </location>
</feature>
<feature type="compositionally biased region" description="Low complexity" evidence="1">
    <location>
        <begin position="28"/>
        <end position="37"/>
    </location>
</feature>
<dbReference type="Proteomes" id="UP000781932">
    <property type="component" value="Unassembled WGS sequence"/>
</dbReference>
<feature type="compositionally biased region" description="Basic and acidic residues" evidence="1">
    <location>
        <begin position="11"/>
        <end position="25"/>
    </location>
</feature>
<evidence type="ECO:0000256" key="1">
    <source>
        <dbReference type="SAM" id="MobiDB-lite"/>
    </source>
</evidence>
<feature type="region of interest" description="Disordered" evidence="1">
    <location>
        <begin position="51"/>
        <end position="204"/>
    </location>
</feature>
<dbReference type="InterPro" id="IPR001005">
    <property type="entry name" value="SANT/Myb"/>
</dbReference>
<feature type="compositionally biased region" description="Basic and acidic residues" evidence="1">
    <location>
        <begin position="378"/>
        <end position="388"/>
    </location>
</feature>
<dbReference type="PROSITE" id="PS50090">
    <property type="entry name" value="MYB_LIKE"/>
    <property type="match status" value="1"/>
</dbReference>